<comment type="caution">
    <text evidence="1">The sequence shown here is derived from an EMBL/GenBank/DDBJ whole genome shotgun (WGS) entry which is preliminary data.</text>
</comment>
<gene>
    <name evidence="1" type="ORF">F5876DRAFT_71239</name>
</gene>
<keyword evidence="2" id="KW-1185">Reference proteome</keyword>
<evidence type="ECO:0000313" key="2">
    <source>
        <dbReference type="Proteomes" id="UP001163835"/>
    </source>
</evidence>
<proteinExistence type="predicted"/>
<name>A0ACC1TG31_9AGAR</name>
<protein>
    <submittedName>
        <fullName evidence="1">Uncharacterized protein</fullName>
    </submittedName>
</protein>
<reference evidence="1" key="1">
    <citation type="submission" date="2022-09" db="EMBL/GenBank/DDBJ databases">
        <title>A Global Phylogenomic Analysis of the Shiitake Genus Lentinula.</title>
        <authorList>
            <consortium name="DOE Joint Genome Institute"/>
            <person name="Sierra-Patev S."/>
            <person name="Min B."/>
            <person name="Naranjo-Ortiz M."/>
            <person name="Looney B."/>
            <person name="Konkel Z."/>
            <person name="Slot J.C."/>
            <person name="Sakamoto Y."/>
            <person name="Steenwyk J.L."/>
            <person name="Rokas A."/>
            <person name="Carro J."/>
            <person name="Camarero S."/>
            <person name="Ferreira P."/>
            <person name="Molpeceres G."/>
            <person name="Ruiz-Duenas F.J."/>
            <person name="Serrano A."/>
            <person name="Henrissat B."/>
            <person name="Drula E."/>
            <person name="Hughes K.W."/>
            <person name="Mata J.L."/>
            <person name="Ishikawa N.K."/>
            <person name="Vargas-Isla R."/>
            <person name="Ushijima S."/>
            <person name="Smith C.A."/>
            <person name="Ahrendt S."/>
            <person name="Andreopoulos W."/>
            <person name="He G."/>
            <person name="Labutti K."/>
            <person name="Lipzen A."/>
            <person name="Ng V."/>
            <person name="Riley R."/>
            <person name="Sandor L."/>
            <person name="Barry K."/>
            <person name="Martinez A.T."/>
            <person name="Xiao Y."/>
            <person name="Gibbons J.G."/>
            <person name="Terashima K."/>
            <person name="Grigoriev I.V."/>
            <person name="Hibbett D.S."/>
        </authorList>
    </citation>
    <scope>NUCLEOTIDE SEQUENCE</scope>
    <source>
        <strain evidence="1">TMI1499</strain>
    </source>
</reference>
<organism evidence="1 2">
    <name type="scientific">Lentinula aff. lateritia</name>
    <dbReference type="NCBI Taxonomy" id="2804960"/>
    <lineage>
        <taxon>Eukaryota</taxon>
        <taxon>Fungi</taxon>
        <taxon>Dikarya</taxon>
        <taxon>Basidiomycota</taxon>
        <taxon>Agaricomycotina</taxon>
        <taxon>Agaricomycetes</taxon>
        <taxon>Agaricomycetidae</taxon>
        <taxon>Agaricales</taxon>
        <taxon>Marasmiineae</taxon>
        <taxon>Omphalotaceae</taxon>
        <taxon>Lentinula</taxon>
    </lineage>
</organism>
<dbReference type="EMBL" id="MU796965">
    <property type="protein sequence ID" value="KAJ3803695.1"/>
    <property type="molecule type" value="Genomic_DNA"/>
</dbReference>
<dbReference type="Proteomes" id="UP001163835">
    <property type="component" value="Unassembled WGS sequence"/>
</dbReference>
<accession>A0ACC1TG31</accession>
<sequence length="154" mass="17181">MTRSVLLKQLSLLLLLFFSFSSLSNLPTPDHSESIDNTFGIIIVHCMSDPLQCAPECKRGPFLSTQATNRHRGGCEAWNAYVAAQALKRGYDEVSGEDEDPAITRRKKQKRKKLEQAVARAESLSLPRSSIIATHAKVFTLILYPTVMIQIFTS</sequence>
<evidence type="ECO:0000313" key="1">
    <source>
        <dbReference type="EMBL" id="KAJ3803695.1"/>
    </source>
</evidence>